<dbReference type="OrthoDB" id="3552888at2759"/>
<reference evidence="2" key="1">
    <citation type="submission" date="2021-07" db="EMBL/GenBank/DDBJ databases">
        <authorList>
            <person name="Durling M."/>
        </authorList>
    </citation>
    <scope>NUCLEOTIDE SEQUENCE</scope>
</reference>
<gene>
    <name evidence="2" type="ORF">HYALB_00004263</name>
</gene>
<dbReference type="PANTHER" id="PTHR35605">
    <property type="entry name" value="ECP2 EFFECTOR PROTEIN DOMAIN-CONTAINING PROTEIN-RELATED"/>
    <property type="match status" value="1"/>
</dbReference>
<protein>
    <submittedName>
        <fullName evidence="2">Uncharacterized protein</fullName>
    </submittedName>
</protein>
<proteinExistence type="predicted"/>
<evidence type="ECO:0000313" key="2">
    <source>
        <dbReference type="EMBL" id="CAG8975202.1"/>
    </source>
</evidence>
<name>A0A9N9LMH4_9HELO</name>
<dbReference type="EMBL" id="CAJVRM010000128">
    <property type="protein sequence ID" value="CAG8975202.1"/>
    <property type="molecule type" value="Genomic_DNA"/>
</dbReference>
<feature type="chain" id="PRO_5040230066" evidence="1">
    <location>
        <begin position="20"/>
        <end position="189"/>
    </location>
</feature>
<keyword evidence="1" id="KW-0732">Signal</keyword>
<keyword evidence="3" id="KW-1185">Reference proteome</keyword>
<dbReference type="Proteomes" id="UP000701801">
    <property type="component" value="Unassembled WGS sequence"/>
</dbReference>
<evidence type="ECO:0000256" key="1">
    <source>
        <dbReference type="SAM" id="SignalP"/>
    </source>
</evidence>
<sequence>MFLLKFLFALLALFTSVLATPAGFQYPETEWEYTVHPHRGGHEVSLKGTVQEQLKQMKELFPDFDPLAKLPQDELVERDVKNKNDLLCNPMTGQASWKFARKRGVLEGINYLRTRDLCGVDGHSCARISCDREDGIWLCNDNDYRITPKCDYIASYAFDIIQECRQGNMVCGQRFDSDRYNVPVHVGDC</sequence>
<comment type="caution">
    <text evidence="2">The sequence shown here is derived from an EMBL/GenBank/DDBJ whole genome shotgun (WGS) entry which is preliminary data.</text>
</comment>
<dbReference type="PANTHER" id="PTHR35605:SF1">
    <property type="entry name" value="ECP2 EFFECTOR PROTEIN DOMAIN-CONTAINING PROTEIN-RELATED"/>
    <property type="match status" value="1"/>
</dbReference>
<accession>A0A9N9LMH4</accession>
<feature type="signal peptide" evidence="1">
    <location>
        <begin position="1"/>
        <end position="19"/>
    </location>
</feature>
<evidence type="ECO:0000313" key="3">
    <source>
        <dbReference type="Proteomes" id="UP000701801"/>
    </source>
</evidence>
<organism evidence="2 3">
    <name type="scientific">Hymenoscyphus albidus</name>
    <dbReference type="NCBI Taxonomy" id="595503"/>
    <lineage>
        <taxon>Eukaryota</taxon>
        <taxon>Fungi</taxon>
        <taxon>Dikarya</taxon>
        <taxon>Ascomycota</taxon>
        <taxon>Pezizomycotina</taxon>
        <taxon>Leotiomycetes</taxon>
        <taxon>Helotiales</taxon>
        <taxon>Helotiaceae</taxon>
        <taxon>Hymenoscyphus</taxon>
    </lineage>
</organism>
<dbReference type="AlphaFoldDB" id="A0A9N9LMH4"/>